<accession>A0ABS1HL13</accession>
<proteinExistence type="predicted"/>
<feature type="transmembrane region" description="Helical" evidence="1">
    <location>
        <begin position="54"/>
        <end position="71"/>
    </location>
</feature>
<evidence type="ECO:0000256" key="1">
    <source>
        <dbReference type="SAM" id="Phobius"/>
    </source>
</evidence>
<name>A0ABS1HL13_9BACT</name>
<keyword evidence="1" id="KW-0472">Membrane</keyword>
<comment type="caution">
    <text evidence="2">The sequence shown here is derived from an EMBL/GenBank/DDBJ whole genome shotgun (WGS) entry which is preliminary data.</text>
</comment>
<reference evidence="2 3" key="1">
    <citation type="submission" date="2021-01" db="EMBL/GenBank/DDBJ databases">
        <title>Carboxyliciviraga sp.nov., isolated from coastal sediments.</title>
        <authorList>
            <person name="Lu D."/>
            <person name="Zhang T."/>
        </authorList>
    </citation>
    <scope>NUCLEOTIDE SEQUENCE [LARGE SCALE GENOMIC DNA]</scope>
    <source>
        <strain evidence="2 3">N1Y132</strain>
    </source>
</reference>
<dbReference type="Proteomes" id="UP000605676">
    <property type="component" value="Unassembled WGS sequence"/>
</dbReference>
<dbReference type="EMBL" id="JAENRR010000032">
    <property type="protein sequence ID" value="MBK3518364.1"/>
    <property type="molecule type" value="Genomic_DNA"/>
</dbReference>
<keyword evidence="1" id="KW-1133">Transmembrane helix</keyword>
<sequence>MATVISLSFKFFLKAYLPWNLGDYNTTLYSLLLVFLTSVLISWFIILSKIRFTLKGFIIPAILILNFYVSAKVGHVLTNQAVKAFCHLNEDKFIELKQILEEGNIKTISRIPLNSHFTIRTNEGEYITHKRLVDLAKQLGFLSANRQKTLRLYINSQCGEAMA</sequence>
<keyword evidence="3" id="KW-1185">Reference proteome</keyword>
<keyword evidence="1" id="KW-0812">Transmembrane</keyword>
<evidence type="ECO:0000313" key="2">
    <source>
        <dbReference type="EMBL" id="MBK3518364.1"/>
    </source>
</evidence>
<feature type="transmembrane region" description="Helical" evidence="1">
    <location>
        <begin position="28"/>
        <end position="47"/>
    </location>
</feature>
<protein>
    <submittedName>
        <fullName evidence="2">Uncharacterized protein</fullName>
    </submittedName>
</protein>
<evidence type="ECO:0000313" key="3">
    <source>
        <dbReference type="Proteomes" id="UP000605676"/>
    </source>
</evidence>
<gene>
    <name evidence="2" type="ORF">JIV24_13555</name>
</gene>
<organism evidence="2 3">
    <name type="scientific">Carboxylicivirga marina</name>
    <dbReference type="NCBI Taxonomy" id="2800988"/>
    <lineage>
        <taxon>Bacteria</taxon>
        <taxon>Pseudomonadati</taxon>
        <taxon>Bacteroidota</taxon>
        <taxon>Bacteroidia</taxon>
        <taxon>Marinilabiliales</taxon>
        <taxon>Marinilabiliaceae</taxon>
        <taxon>Carboxylicivirga</taxon>
    </lineage>
</organism>
<dbReference type="RefSeq" id="WP_200465592.1">
    <property type="nucleotide sequence ID" value="NZ_JAENRR010000032.1"/>
</dbReference>